<dbReference type="PANTHER" id="PTHR45658">
    <property type="entry name" value="GATA TRANSCRIPTION FACTOR"/>
    <property type="match status" value="1"/>
</dbReference>
<keyword evidence="15" id="KW-1185">Reference proteome</keyword>
<evidence type="ECO:0000256" key="3">
    <source>
        <dbReference type="ARBA" id="ARBA00022771"/>
    </source>
</evidence>
<dbReference type="Gene3D" id="3.30.50.10">
    <property type="entry name" value="Erythroid Transcription Factor GATA-1, subunit A"/>
    <property type="match status" value="1"/>
</dbReference>
<evidence type="ECO:0000313" key="14">
    <source>
        <dbReference type="EnsemblPlants" id="AES67509"/>
    </source>
</evidence>
<dbReference type="PROSITE" id="PS00344">
    <property type="entry name" value="GATA_ZN_FINGER_1"/>
    <property type="match status" value="1"/>
</dbReference>
<evidence type="ECO:0000256" key="10">
    <source>
        <dbReference type="PROSITE-ProRule" id="PRU00094"/>
    </source>
</evidence>
<dbReference type="eggNOG" id="KOG1601">
    <property type="taxonomic scope" value="Eukaryota"/>
</dbReference>
<dbReference type="GO" id="GO:0005634">
    <property type="term" value="C:nucleus"/>
    <property type="evidence" value="ECO:0000318"/>
    <property type="project" value="GO_Central"/>
</dbReference>
<name>G7IRU3_MEDTR</name>
<dbReference type="GO" id="GO:0006357">
    <property type="term" value="P:regulation of transcription by RNA polymerase II"/>
    <property type="evidence" value="ECO:0000318"/>
    <property type="project" value="GO_Central"/>
</dbReference>
<dbReference type="PaxDb" id="3880-AES67509"/>
<evidence type="ECO:0000256" key="2">
    <source>
        <dbReference type="ARBA" id="ARBA00022723"/>
    </source>
</evidence>
<reference evidence="12 15" key="1">
    <citation type="journal article" date="2011" name="Nature">
        <title>The Medicago genome provides insight into the evolution of rhizobial symbioses.</title>
        <authorList>
            <person name="Young N.D."/>
            <person name="Debelle F."/>
            <person name="Oldroyd G.E."/>
            <person name="Geurts R."/>
            <person name="Cannon S.B."/>
            <person name="Udvardi M.K."/>
            <person name="Benedito V.A."/>
            <person name="Mayer K.F."/>
            <person name="Gouzy J."/>
            <person name="Schoof H."/>
            <person name="Van de Peer Y."/>
            <person name="Proost S."/>
            <person name="Cook D.R."/>
            <person name="Meyers B.C."/>
            <person name="Spannagl M."/>
            <person name="Cheung F."/>
            <person name="De Mita S."/>
            <person name="Krishnakumar V."/>
            <person name="Gundlach H."/>
            <person name="Zhou S."/>
            <person name="Mudge J."/>
            <person name="Bharti A.K."/>
            <person name="Murray J.D."/>
            <person name="Naoumkina M.A."/>
            <person name="Rosen B."/>
            <person name="Silverstein K.A."/>
            <person name="Tang H."/>
            <person name="Rombauts S."/>
            <person name="Zhao P.X."/>
            <person name="Zhou P."/>
            <person name="Barbe V."/>
            <person name="Bardou P."/>
            <person name="Bechner M."/>
            <person name="Bellec A."/>
            <person name="Berger A."/>
            <person name="Berges H."/>
            <person name="Bidwell S."/>
            <person name="Bisseling T."/>
            <person name="Choisne N."/>
            <person name="Couloux A."/>
            <person name="Denny R."/>
            <person name="Deshpande S."/>
            <person name="Dai X."/>
            <person name="Doyle J.J."/>
            <person name="Dudez A.M."/>
            <person name="Farmer A.D."/>
            <person name="Fouteau S."/>
            <person name="Franken C."/>
            <person name="Gibelin C."/>
            <person name="Gish J."/>
            <person name="Goldstein S."/>
            <person name="Gonzalez A.J."/>
            <person name="Green P.J."/>
            <person name="Hallab A."/>
            <person name="Hartog M."/>
            <person name="Hua A."/>
            <person name="Humphray S.J."/>
            <person name="Jeong D.H."/>
            <person name="Jing Y."/>
            <person name="Jocker A."/>
            <person name="Kenton S.M."/>
            <person name="Kim D.J."/>
            <person name="Klee K."/>
            <person name="Lai H."/>
            <person name="Lang C."/>
            <person name="Lin S."/>
            <person name="Macmil S.L."/>
            <person name="Magdelenat G."/>
            <person name="Matthews L."/>
            <person name="McCorrison J."/>
            <person name="Monaghan E.L."/>
            <person name="Mun J.H."/>
            <person name="Najar F.Z."/>
            <person name="Nicholson C."/>
            <person name="Noirot C."/>
            <person name="O'Bleness M."/>
            <person name="Paule C.R."/>
            <person name="Poulain J."/>
            <person name="Prion F."/>
            <person name="Qin B."/>
            <person name="Qu C."/>
            <person name="Retzel E.F."/>
            <person name="Riddle C."/>
            <person name="Sallet E."/>
            <person name="Samain S."/>
            <person name="Samson N."/>
            <person name="Sanders I."/>
            <person name="Saurat O."/>
            <person name="Scarpelli C."/>
            <person name="Schiex T."/>
            <person name="Segurens B."/>
            <person name="Severin A.J."/>
            <person name="Sherrier D.J."/>
            <person name="Shi R."/>
            <person name="Sims S."/>
            <person name="Singer S.R."/>
            <person name="Sinharoy S."/>
            <person name="Sterck L."/>
            <person name="Viollet A."/>
            <person name="Wang B.B."/>
            <person name="Wang K."/>
            <person name="Wang M."/>
            <person name="Wang X."/>
            <person name="Warfsmann J."/>
            <person name="Weissenbach J."/>
            <person name="White D.D."/>
            <person name="White J.D."/>
            <person name="Wiley G.B."/>
            <person name="Wincker P."/>
            <person name="Xing Y."/>
            <person name="Yang L."/>
            <person name="Yao Z."/>
            <person name="Ying F."/>
            <person name="Zhai J."/>
            <person name="Zhou L."/>
            <person name="Zuber A."/>
            <person name="Denarie J."/>
            <person name="Dixon R.A."/>
            <person name="May G.D."/>
            <person name="Schwartz D.C."/>
            <person name="Rogers J."/>
            <person name="Quetier F."/>
            <person name="Town C.D."/>
            <person name="Roe B.A."/>
        </authorList>
    </citation>
    <scope>NUCLEOTIDE SEQUENCE [LARGE SCALE GENOMIC DNA]</scope>
    <source>
        <strain evidence="12">A17</strain>
        <strain evidence="14 15">cv. Jemalong A17</strain>
    </source>
</reference>
<dbReference type="SUPFAM" id="SSF57716">
    <property type="entry name" value="Glucocorticoid receptor-like (DNA-binding domain)"/>
    <property type="match status" value="1"/>
</dbReference>
<dbReference type="KEGG" id="mtr:11427763"/>
<dbReference type="Proteomes" id="UP000265566">
    <property type="component" value="Chromosome 2"/>
</dbReference>
<evidence type="ECO:0000259" key="11">
    <source>
        <dbReference type="PROSITE" id="PS50114"/>
    </source>
</evidence>
<dbReference type="EnsemblPlants" id="AES67509">
    <property type="protein sequence ID" value="AES67509"/>
    <property type="gene ID" value="MTR_2g094600"/>
</dbReference>
<reference evidence="12 15" key="2">
    <citation type="journal article" date="2014" name="BMC Genomics">
        <title>An improved genome release (version Mt4.0) for the model legume Medicago truncatula.</title>
        <authorList>
            <person name="Tang H."/>
            <person name="Krishnakumar V."/>
            <person name="Bidwell S."/>
            <person name="Rosen B."/>
            <person name="Chan A."/>
            <person name="Zhou S."/>
            <person name="Gentzbittel L."/>
            <person name="Childs K.L."/>
            <person name="Yandell M."/>
            <person name="Gundlach H."/>
            <person name="Mayer K.F."/>
            <person name="Schwartz D.C."/>
            <person name="Town C.D."/>
        </authorList>
    </citation>
    <scope>GENOME REANNOTATION</scope>
    <source>
        <strain evidence="14 15">cv. Jemalong A17</strain>
    </source>
</reference>
<keyword evidence="9" id="KW-0539">Nucleus</keyword>
<dbReference type="Gramene" id="rna12218">
    <property type="protein sequence ID" value="RHN75954.1"/>
    <property type="gene ID" value="gene12218"/>
</dbReference>
<dbReference type="InterPro" id="IPR000679">
    <property type="entry name" value="Znf_GATA"/>
</dbReference>
<proteinExistence type="inferred from homology"/>
<evidence type="ECO:0000256" key="9">
    <source>
        <dbReference type="ARBA" id="ARBA00023242"/>
    </source>
</evidence>
<reference evidence="13" key="4">
    <citation type="journal article" date="2018" name="Nat. Plants">
        <title>Whole-genome landscape of Medicago truncatula symbiotic genes.</title>
        <authorList>
            <person name="Pecrix Y."/>
            <person name="Gamas P."/>
            <person name="Carrere S."/>
        </authorList>
    </citation>
    <scope>NUCLEOTIDE SEQUENCE</scope>
    <source>
        <tissue evidence="13">Leaves</tissue>
    </source>
</reference>
<keyword evidence="5" id="KW-0805">Transcription regulation</keyword>
<keyword evidence="3 10" id="KW-0863">Zinc-finger</keyword>
<evidence type="ECO:0000256" key="8">
    <source>
        <dbReference type="ARBA" id="ARBA00023163"/>
    </source>
</evidence>
<evidence type="ECO:0000256" key="1">
    <source>
        <dbReference type="ARBA" id="ARBA00005694"/>
    </source>
</evidence>
<keyword evidence="7" id="KW-0010">Activator</keyword>
<dbReference type="InterPro" id="IPR051140">
    <property type="entry name" value="GATA_TF"/>
</dbReference>
<evidence type="ECO:0000313" key="12">
    <source>
        <dbReference type="EMBL" id="AES67509.1"/>
    </source>
</evidence>
<feature type="domain" description="GATA-type" evidence="11">
    <location>
        <begin position="216"/>
        <end position="248"/>
    </location>
</feature>
<dbReference type="OrthoDB" id="2162994at2759"/>
<gene>
    <name evidence="14" type="primary">11427763</name>
    <name evidence="12" type="ordered locus">MTR_2g094600</name>
    <name evidence="13" type="ORF">MtrunA17_Chr2g0326771</name>
</gene>
<dbReference type="OMA" id="SKPEAYY"/>
<dbReference type="EMBL" id="CM001218">
    <property type="protein sequence ID" value="AES67509.1"/>
    <property type="molecule type" value="Genomic_DNA"/>
</dbReference>
<dbReference type="FunFam" id="3.30.50.10:FF:000018">
    <property type="entry name" value="GATA transcription factor"/>
    <property type="match status" value="1"/>
</dbReference>
<keyword evidence="2" id="KW-0479">Metal-binding</keyword>
<evidence type="ECO:0000256" key="5">
    <source>
        <dbReference type="ARBA" id="ARBA00023015"/>
    </source>
</evidence>
<accession>G7IRU3</accession>
<evidence type="ECO:0000313" key="13">
    <source>
        <dbReference type="EMBL" id="RHN75954.1"/>
    </source>
</evidence>
<dbReference type="Pfam" id="PF00320">
    <property type="entry name" value="GATA"/>
    <property type="match status" value="1"/>
</dbReference>
<evidence type="ECO:0000313" key="15">
    <source>
        <dbReference type="Proteomes" id="UP000002051"/>
    </source>
</evidence>
<keyword evidence="8" id="KW-0804">Transcription</keyword>
<dbReference type="PROSITE" id="PS50114">
    <property type="entry name" value="GATA_ZN_FINGER_2"/>
    <property type="match status" value="1"/>
</dbReference>
<dbReference type="HOGENOM" id="CLU_045755_2_1_1"/>
<dbReference type="GO" id="GO:0008270">
    <property type="term" value="F:zinc ion binding"/>
    <property type="evidence" value="ECO:0007669"/>
    <property type="project" value="UniProtKB-KW"/>
</dbReference>
<organism evidence="12 15">
    <name type="scientific">Medicago truncatula</name>
    <name type="common">Barrel medic</name>
    <name type="synonym">Medicago tribuloides</name>
    <dbReference type="NCBI Taxonomy" id="3880"/>
    <lineage>
        <taxon>Eukaryota</taxon>
        <taxon>Viridiplantae</taxon>
        <taxon>Streptophyta</taxon>
        <taxon>Embryophyta</taxon>
        <taxon>Tracheophyta</taxon>
        <taxon>Spermatophyta</taxon>
        <taxon>Magnoliopsida</taxon>
        <taxon>eudicotyledons</taxon>
        <taxon>Gunneridae</taxon>
        <taxon>Pentapetalae</taxon>
        <taxon>rosids</taxon>
        <taxon>fabids</taxon>
        <taxon>Fabales</taxon>
        <taxon>Fabaceae</taxon>
        <taxon>Papilionoideae</taxon>
        <taxon>50 kb inversion clade</taxon>
        <taxon>NPAAA clade</taxon>
        <taxon>Hologalegina</taxon>
        <taxon>IRL clade</taxon>
        <taxon>Trifolieae</taxon>
        <taxon>Medicago</taxon>
    </lineage>
</organism>
<dbReference type="CDD" id="cd00202">
    <property type="entry name" value="ZnF_GATA"/>
    <property type="match status" value="1"/>
</dbReference>
<evidence type="ECO:0000256" key="6">
    <source>
        <dbReference type="ARBA" id="ARBA00023125"/>
    </source>
</evidence>
<evidence type="ECO:0000256" key="7">
    <source>
        <dbReference type="ARBA" id="ARBA00023159"/>
    </source>
</evidence>
<evidence type="ECO:0000256" key="4">
    <source>
        <dbReference type="ARBA" id="ARBA00022833"/>
    </source>
</evidence>
<dbReference type="SMART" id="SM00401">
    <property type="entry name" value="ZnF_GATA"/>
    <property type="match status" value="1"/>
</dbReference>
<dbReference type="GO" id="GO:0000976">
    <property type="term" value="F:transcription cis-regulatory region binding"/>
    <property type="evidence" value="ECO:0000318"/>
    <property type="project" value="GO_Central"/>
</dbReference>
<keyword evidence="4" id="KW-0862">Zinc</keyword>
<dbReference type="PANTHER" id="PTHR45658:SF95">
    <property type="entry name" value="GATA TYPE ZINC FINGER TRANSCRIPTION FACTOR FAMILY PROTEIN"/>
    <property type="match status" value="1"/>
</dbReference>
<sequence length="312" mass="34400">MPEDIPNMKGSWFFDKNFNGLSDETFDDLKFFDFPLEDVDANTAEEDWSALGEPCFDVFSVSPAVFCGKIKTENPQLGEGFSAPFNGISPIIKEAARTAGPTYGKTIPNQNVPFYEKKVVLQYSPVSVFEGSSASSVENSGFDLPVIPVKRARSKRRRPSSLNPVFSISFIASLQALHKKISASESDLNRVKKQKRMLSGDIETKKSSSQESVVQRKCTHCEVTETPQWREGPNGPKTLCNACGVRYRSGRLYPEYRPANSPTFVASVHSNSHKKVLEMRGVVIKDGVRVLSKLAPSNVPGNSVGQCYPGSF</sequence>
<reference evidence="14" key="3">
    <citation type="submission" date="2015-04" db="UniProtKB">
        <authorList>
            <consortium name="EnsemblPlants"/>
        </authorList>
    </citation>
    <scope>IDENTIFICATION</scope>
    <source>
        <strain evidence="14">cv. Jemalong A17</strain>
    </source>
</reference>
<protein>
    <submittedName>
        <fullName evidence="12">GATA type zinc finger transcription factor family protein</fullName>
    </submittedName>
    <submittedName>
        <fullName evidence="13">Putative transcription factor C2C2-GATA family</fullName>
    </submittedName>
</protein>
<keyword evidence="6" id="KW-0238">DNA-binding</keyword>
<dbReference type="Proteomes" id="UP000002051">
    <property type="component" value="Chromosome 2"/>
</dbReference>
<dbReference type="AlphaFoldDB" id="G7IRU3"/>
<dbReference type="EMBL" id="PSQE01000002">
    <property type="protein sequence ID" value="RHN75954.1"/>
    <property type="molecule type" value="Genomic_DNA"/>
</dbReference>
<dbReference type="InterPro" id="IPR013088">
    <property type="entry name" value="Znf_NHR/GATA"/>
</dbReference>
<dbReference type="GO" id="GO:0030154">
    <property type="term" value="P:cell differentiation"/>
    <property type="evidence" value="ECO:0000318"/>
    <property type="project" value="GO_Central"/>
</dbReference>
<comment type="similarity">
    <text evidence="1">Belongs to the type IV zinc-finger family. Class A subfamily.</text>
</comment>